<evidence type="ECO:0000313" key="1">
    <source>
        <dbReference type="EMBL" id="OEV02436.1"/>
    </source>
</evidence>
<dbReference type="Pfam" id="PF19709">
    <property type="entry name" value="DUF6206"/>
    <property type="match status" value="1"/>
</dbReference>
<proteinExistence type="predicted"/>
<comment type="caution">
    <text evidence="1">The sequence shown here is derived from an EMBL/GenBank/DDBJ whole genome shotgun (WGS) entry which is preliminary data.</text>
</comment>
<protein>
    <submittedName>
        <fullName evidence="1">Uncharacterized protein</fullName>
    </submittedName>
</protein>
<dbReference type="RefSeq" id="WP_070197394.1">
    <property type="nucleotide sequence ID" value="NZ_LJGU01000130.1"/>
</dbReference>
<name>A0A1E7KEU7_9ACTN</name>
<sequence>MTFTVPEPELAALEEQVRAALRTADDRELTVLGYGEVTLVLRLDTETGSFACKRLPVFPTRERFARYARSLEEYLTRLADAGVRVAPTVLWTMPLPSGKVVAYCVQRALPADRLCSRLLHTEGDAWAEQFFGRLLAVVDGAVGPCLGIDGQAANWVDLDGELVYLDVTTPMLRDERGRERLDVRLFFSSLPWALRDVVRLSMTRSIFDKFYSTRGVLLDFLGNLHKERLEKLVPGFLDQAAARVNPALTVGEVAAYYRDDARMWELIQRLRKADRYWHRGIRRRPYPFLLPPDVDR</sequence>
<organism evidence="1 2">
    <name type="scientific">Streptomyces oceani</name>
    <dbReference type="NCBI Taxonomy" id="1075402"/>
    <lineage>
        <taxon>Bacteria</taxon>
        <taxon>Bacillati</taxon>
        <taxon>Actinomycetota</taxon>
        <taxon>Actinomycetes</taxon>
        <taxon>Kitasatosporales</taxon>
        <taxon>Streptomycetaceae</taxon>
        <taxon>Streptomyces</taxon>
    </lineage>
</organism>
<accession>A0A1E7KEU7</accession>
<dbReference type="EMBL" id="LJGU01000130">
    <property type="protein sequence ID" value="OEV02436.1"/>
    <property type="molecule type" value="Genomic_DNA"/>
</dbReference>
<dbReference type="InterPro" id="IPR045780">
    <property type="entry name" value="DUF6206"/>
</dbReference>
<dbReference type="Proteomes" id="UP000176101">
    <property type="component" value="Unassembled WGS sequence"/>
</dbReference>
<dbReference type="OrthoDB" id="4039341at2"/>
<reference evidence="1 2" key="1">
    <citation type="journal article" date="2016" name="Front. Microbiol.">
        <title>Comparative Genomics Analysis of Streptomyces Species Reveals Their Adaptation to the Marine Environment and Their Diversity at the Genomic Level.</title>
        <authorList>
            <person name="Tian X."/>
            <person name="Zhang Z."/>
            <person name="Yang T."/>
            <person name="Chen M."/>
            <person name="Li J."/>
            <person name="Chen F."/>
            <person name="Yang J."/>
            <person name="Li W."/>
            <person name="Zhang B."/>
            <person name="Zhang Z."/>
            <person name="Wu J."/>
            <person name="Zhang C."/>
            <person name="Long L."/>
            <person name="Xiao J."/>
        </authorList>
    </citation>
    <scope>NUCLEOTIDE SEQUENCE [LARGE SCALE GENOMIC DNA]</scope>
    <source>
        <strain evidence="1 2">SCSIO 02100</strain>
    </source>
</reference>
<dbReference type="AlphaFoldDB" id="A0A1E7KEU7"/>
<keyword evidence="2" id="KW-1185">Reference proteome</keyword>
<dbReference type="PATRIC" id="fig|1075402.3.peg.2186"/>
<dbReference type="STRING" id="1075402.AN216_16245"/>
<evidence type="ECO:0000313" key="2">
    <source>
        <dbReference type="Proteomes" id="UP000176101"/>
    </source>
</evidence>
<gene>
    <name evidence="1" type="ORF">AN216_16245</name>
</gene>